<feature type="transmembrane region" description="Helical" evidence="1">
    <location>
        <begin position="38"/>
        <end position="59"/>
    </location>
</feature>
<sequence>MIIGVIFFLLGVWQLWITKRTYTNLKASGNQETSPFIMISLGSSLIMGVLFLGIAGYSFTQMF</sequence>
<comment type="caution">
    <text evidence="2">The sequence shown here is derived from an EMBL/GenBank/DDBJ whole genome shotgun (WGS) entry which is preliminary data.</text>
</comment>
<reference evidence="2 3" key="1">
    <citation type="submission" date="2014-12" db="EMBL/GenBank/DDBJ databases">
        <title>Draft genome sequences of 29 type strains of Enterococci.</title>
        <authorList>
            <person name="Zhong Z."/>
            <person name="Sun Z."/>
            <person name="Liu W."/>
            <person name="Zhang W."/>
            <person name="Zhang H."/>
        </authorList>
    </citation>
    <scope>NUCLEOTIDE SEQUENCE [LARGE SCALE GENOMIC DNA]</scope>
    <source>
        <strain evidence="2 3">DSM 17122</strain>
    </source>
</reference>
<name>A0A1L8TSW4_9ENTE</name>
<dbReference type="AlphaFoldDB" id="A0A1L8TSW4"/>
<dbReference type="OrthoDB" id="2194271at2"/>
<proteinExistence type="predicted"/>
<keyword evidence="1" id="KW-1133">Transmembrane helix</keyword>
<organism evidence="2 3">
    <name type="scientific">Enterococcus hermanniensis</name>
    <dbReference type="NCBI Taxonomy" id="249189"/>
    <lineage>
        <taxon>Bacteria</taxon>
        <taxon>Bacillati</taxon>
        <taxon>Bacillota</taxon>
        <taxon>Bacilli</taxon>
        <taxon>Lactobacillales</taxon>
        <taxon>Enterococcaceae</taxon>
        <taxon>Enterococcus</taxon>
    </lineage>
</organism>
<gene>
    <name evidence="2" type="ORF">RV04_GL000371</name>
</gene>
<evidence type="ECO:0008006" key="4">
    <source>
        <dbReference type="Google" id="ProtNLM"/>
    </source>
</evidence>
<keyword evidence="3" id="KW-1185">Reference proteome</keyword>
<accession>A0A1L8TSW4</accession>
<dbReference type="Proteomes" id="UP000182077">
    <property type="component" value="Unassembled WGS sequence"/>
</dbReference>
<evidence type="ECO:0000256" key="1">
    <source>
        <dbReference type="SAM" id="Phobius"/>
    </source>
</evidence>
<protein>
    <recommendedName>
        <fullName evidence="4">Immunity protein</fullName>
    </recommendedName>
</protein>
<dbReference type="GO" id="GO:0015297">
    <property type="term" value="F:antiporter activity"/>
    <property type="evidence" value="ECO:0007669"/>
    <property type="project" value="InterPro"/>
</dbReference>
<dbReference type="EMBL" id="JXKQ01000001">
    <property type="protein sequence ID" value="OJG47124.1"/>
    <property type="molecule type" value="Genomic_DNA"/>
</dbReference>
<dbReference type="RefSeq" id="WP_071856773.1">
    <property type="nucleotide sequence ID" value="NZ_JBHSHK010000005.1"/>
</dbReference>
<evidence type="ECO:0000313" key="3">
    <source>
        <dbReference type="Proteomes" id="UP000182077"/>
    </source>
</evidence>
<keyword evidence="1" id="KW-0472">Membrane</keyword>
<evidence type="ECO:0000313" key="2">
    <source>
        <dbReference type="EMBL" id="OJG47124.1"/>
    </source>
</evidence>
<keyword evidence="1" id="KW-0812">Transmembrane</keyword>
<dbReference type="GO" id="GO:0098662">
    <property type="term" value="P:inorganic cation transmembrane transport"/>
    <property type="evidence" value="ECO:0007669"/>
    <property type="project" value="InterPro"/>
</dbReference>